<protein>
    <recommendedName>
        <fullName evidence="2">histidine kinase</fullName>
        <ecNumber evidence="2">2.7.13.3</ecNumber>
    </recommendedName>
</protein>
<keyword evidence="8" id="KW-1185">Reference proteome</keyword>
<dbReference type="SUPFAM" id="SSF55874">
    <property type="entry name" value="ATPase domain of HSP90 chaperone/DNA topoisomerase II/histidine kinase"/>
    <property type="match status" value="1"/>
</dbReference>
<dbReference type="SUPFAM" id="SSF47384">
    <property type="entry name" value="Homodimeric domain of signal transducing histidine kinase"/>
    <property type="match status" value="1"/>
</dbReference>
<evidence type="ECO:0000256" key="2">
    <source>
        <dbReference type="ARBA" id="ARBA00012438"/>
    </source>
</evidence>
<dbReference type="InterPro" id="IPR013783">
    <property type="entry name" value="Ig-like_fold"/>
</dbReference>
<sequence length="1151" mass="131100">MKRRICNIISILLIACSASVFSQHSDVRFRRLTINDGLSLSSVYTIYQDRLGYMWFGTEDGLNRYDGNNFRIFRPEVDEQNSIAHKWIEFIEEDNKGRLWFGSRGGLSLFDPHKESFLTYHSSNQEGQHLTNDTITSMLVDSQEAVWAGTMRGLVKINPVSLVSQSVYVKRGDQLASRVYALFEDYRSNIWIGTDRGLYVYTPKASSKLNEHGPVISLVKELAVYSIVGNKKKIWVGSDIGLFELSGYANSNQPNRWRKIEFNFSFNQVEDLYHSSINSSIWVSTDTGLFRFNTHLNELSSVVRTVDVTHSLSIHQSKPFIQGKNGNIWYGTHGDGVYQLDAGGRLIRHLKNDPVNRFSLSENSVNCIYEDNSGLIWVGTFGAGISIYDPRANKFSLYRHRPGDDKSISSNFIWTIFETQGGEIWLGSDNKGITRYIPSGEEYIFYDHQAGKPNSLAVSSVRDIFEDSQGRIWIGTDGGGLNLFLPEKQGFVHYQNKNGDAQSISDNSVREIFEDRYGVLWVGTRNGLNRFDPEKEIFQRYLHSPDDPATLSHNFIYASIIQDSDDNLWIGTYGGGLNVMNYQTGLFKSYRSDPENSRSLSDDIVFDIYEDPKTGLFWIGTNNGLNRFDPHKQLFTRFGLAEGLPNEVIYSVVPDQTGNLWLSTNAGICCFNPYSHSAVSYDVTDGLQSNEFNGGAFHRGKSGKLYFGGVYGLNVIDPEQLPKIVIPKKVLLTGMEILGKEVRVADNYQEQRAGNDSKENDYFLVNKSVSYLDTLILSYQYRFFSFEFVVPGNINAQRMYYSYRMENLDDKWHDSGNRNYVTYANMKPGNYSFQARASLDKNTWSMPSKPLTLIIEPPFWQRWWFYLLEFILIISIAFFIYRYLLKAKTNKLLRTRNVQITEANAKLAQSEKELRELNATKDKFFSIIAHDLKNPFASLMSITEVMHNHYSMLDEDEKEQGIEKIDDSVKGIFHLLENLLTWSRAQSNRIKFEPVIFDLTLMIHEVVLIYKPLAKVKGIDLTETSENELIKVFADREMVHTILRNLVNNAIKYCSQGDAICIHSAAQKDWVCVKVKDTGVGISEENLSKLFKIDAKIKSTGTAGEKGTGLGLILCREFVEINGGKFFVESELGQGTACTFKLKRSEKRTSP</sequence>
<dbReference type="EMBL" id="QEWP01000004">
    <property type="protein sequence ID" value="PWE00192.1"/>
    <property type="molecule type" value="Genomic_DNA"/>
</dbReference>
<dbReference type="RefSeq" id="WP_109263815.1">
    <property type="nucleotide sequence ID" value="NZ_QEWP01000004.1"/>
</dbReference>
<dbReference type="Gene3D" id="2.130.10.10">
    <property type="entry name" value="YVTN repeat-like/Quinoprotein amine dehydrogenase"/>
    <property type="match status" value="3"/>
</dbReference>
<dbReference type="Gene3D" id="2.60.40.10">
    <property type="entry name" value="Immunoglobulins"/>
    <property type="match status" value="1"/>
</dbReference>
<dbReference type="Gene3D" id="3.30.565.10">
    <property type="entry name" value="Histidine kinase-like ATPase, C-terminal domain"/>
    <property type="match status" value="1"/>
</dbReference>
<evidence type="ECO:0000259" key="6">
    <source>
        <dbReference type="PROSITE" id="PS50109"/>
    </source>
</evidence>
<reference evidence="7 8" key="1">
    <citation type="submission" date="2018-05" db="EMBL/GenBank/DDBJ databases">
        <title>Marinilabilia rubrum sp. nov., isolated from saltern sediment.</title>
        <authorList>
            <person name="Zhang R."/>
        </authorList>
    </citation>
    <scope>NUCLEOTIDE SEQUENCE [LARGE SCALE GENOMIC DNA]</scope>
    <source>
        <strain evidence="7 8">WTE16</strain>
    </source>
</reference>
<keyword evidence="3" id="KW-0597">Phosphoprotein</keyword>
<dbReference type="PROSITE" id="PS51257">
    <property type="entry name" value="PROKAR_LIPOPROTEIN"/>
    <property type="match status" value="1"/>
</dbReference>
<dbReference type="Proteomes" id="UP000244956">
    <property type="component" value="Unassembled WGS sequence"/>
</dbReference>
<dbReference type="GO" id="GO:0000155">
    <property type="term" value="F:phosphorelay sensor kinase activity"/>
    <property type="evidence" value="ECO:0007669"/>
    <property type="project" value="InterPro"/>
</dbReference>
<dbReference type="InterPro" id="IPR003594">
    <property type="entry name" value="HATPase_dom"/>
</dbReference>
<dbReference type="InterPro" id="IPR015943">
    <property type="entry name" value="WD40/YVTN_repeat-like_dom_sf"/>
</dbReference>
<dbReference type="PANTHER" id="PTHR43547:SF2">
    <property type="entry name" value="HYBRID SIGNAL TRANSDUCTION HISTIDINE KINASE C"/>
    <property type="match status" value="1"/>
</dbReference>
<evidence type="ECO:0000313" key="8">
    <source>
        <dbReference type="Proteomes" id="UP000244956"/>
    </source>
</evidence>
<keyword evidence="5" id="KW-0732">Signal</keyword>
<dbReference type="SMART" id="SM00387">
    <property type="entry name" value="HATPase_c"/>
    <property type="match status" value="1"/>
</dbReference>
<dbReference type="Pfam" id="PF00512">
    <property type="entry name" value="HisKA"/>
    <property type="match status" value="1"/>
</dbReference>
<dbReference type="PRINTS" id="PR00344">
    <property type="entry name" value="BCTRLSENSOR"/>
</dbReference>
<dbReference type="SMART" id="SM00388">
    <property type="entry name" value="HisKA"/>
    <property type="match status" value="1"/>
</dbReference>
<dbReference type="AlphaFoldDB" id="A0A2U2BAU6"/>
<dbReference type="InterPro" id="IPR036890">
    <property type="entry name" value="HATPase_C_sf"/>
</dbReference>
<evidence type="ECO:0000256" key="4">
    <source>
        <dbReference type="SAM" id="Phobius"/>
    </source>
</evidence>
<feature type="transmembrane region" description="Helical" evidence="4">
    <location>
        <begin position="863"/>
        <end position="884"/>
    </location>
</feature>
<dbReference type="InterPro" id="IPR011123">
    <property type="entry name" value="Y_Y_Y"/>
</dbReference>
<dbReference type="Pfam" id="PF07494">
    <property type="entry name" value="Reg_prop"/>
    <property type="match status" value="7"/>
</dbReference>
<dbReference type="PROSITE" id="PS50109">
    <property type="entry name" value="HIS_KIN"/>
    <property type="match status" value="1"/>
</dbReference>
<dbReference type="CDD" id="cd00082">
    <property type="entry name" value="HisKA"/>
    <property type="match status" value="1"/>
</dbReference>
<evidence type="ECO:0000256" key="3">
    <source>
        <dbReference type="ARBA" id="ARBA00022553"/>
    </source>
</evidence>
<keyword evidence="4" id="KW-0812">Transmembrane</keyword>
<dbReference type="Pfam" id="PF02518">
    <property type="entry name" value="HATPase_c"/>
    <property type="match status" value="1"/>
</dbReference>
<dbReference type="InterPro" id="IPR003661">
    <property type="entry name" value="HisK_dim/P_dom"/>
</dbReference>
<dbReference type="InterPro" id="IPR036097">
    <property type="entry name" value="HisK_dim/P_sf"/>
</dbReference>
<feature type="signal peptide" evidence="5">
    <location>
        <begin position="1"/>
        <end position="22"/>
    </location>
</feature>
<proteinExistence type="predicted"/>
<evidence type="ECO:0000313" key="7">
    <source>
        <dbReference type="EMBL" id="PWE00192.1"/>
    </source>
</evidence>
<accession>A0A2U2BAU6</accession>
<dbReference type="Gene3D" id="1.10.287.130">
    <property type="match status" value="1"/>
</dbReference>
<evidence type="ECO:0000256" key="5">
    <source>
        <dbReference type="SAM" id="SignalP"/>
    </source>
</evidence>
<dbReference type="SUPFAM" id="SSF63829">
    <property type="entry name" value="Calcium-dependent phosphotriesterase"/>
    <property type="match status" value="3"/>
</dbReference>
<dbReference type="InterPro" id="IPR005467">
    <property type="entry name" value="His_kinase_dom"/>
</dbReference>
<organism evidence="7 8">
    <name type="scientific">Marinilabilia rubra</name>
    <dbReference type="NCBI Taxonomy" id="2162893"/>
    <lineage>
        <taxon>Bacteria</taxon>
        <taxon>Pseudomonadati</taxon>
        <taxon>Bacteroidota</taxon>
        <taxon>Bacteroidia</taxon>
        <taxon>Marinilabiliales</taxon>
        <taxon>Marinilabiliaceae</taxon>
        <taxon>Marinilabilia</taxon>
    </lineage>
</organism>
<dbReference type="InterPro" id="IPR004358">
    <property type="entry name" value="Sig_transdc_His_kin-like_C"/>
</dbReference>
<gene>
    <name evidence="7" type="ORF">DDZ16_07515</name>
</gene>
<keyword evidence="4" id="KW-0472">Membrane</keyword>
<feature type="chain" id="PRO_5015744844" description="histidine kinase" evidence="5">
    <location>
        <begin position="23"/>
        <end position="1151"/>
    </location>
</feature>
<comment type="caution">
    <text evidence="7">The sequence shown here is derived from an EMBL/GenBank/DDBJ whole genome shotgun (WGS) entry which is preliminary data.</text>
</comment>
<keyword evidence="4" id="KW-1133">Transmembrane helix</keyword>
<name>A0A2U2BAU6_9BACT</name>
<comment type="catalytic activity">
    <reaction evidence="1">
        <text>ATP + protein L-histidine = ADP + protein N-phospho-L-histidine.</text>
        <dbReference type="EC" id="2.7.13.3"/>
    </reaction>
</comment>
<dbReference type="PANTHER" id="PTHR43547">
    <property type="entry name" value="TWO-COMPONENT HISTIDINE KINASE"/>
    <property type="match status" value="1"/>
</dbReference>
<evidence type="ECO:0000256" key="1">
    <source>
        <dbReference type="ARBA" id="ARBA00000085"/>
    </source>
</evidence>
<dbReference type="EC" id="2.7.13.3" evidence="2"/>
<dbReference type="OrthoDB" id="717811at2"/>
<dbReference type="Pfam" id="PF07495">
    <property type="entry name" value="Y_Y_Y"/>
    <property type="match status" value="1"/>
</dbReference>
<dbReference type="InterPro" id="IPR011110">
    <property type="entry name" value="Reg_prop"/>
</dbReference>
<feature type="domain" description="Histidine kinase" evidence="6">
    <location>
        <begin position="927"/>
        <end position="1146"/>
    </location>
</feature>